<dbReference type="Gene3D" id="1.20.1280.50">
    <property type="match status" value="1"/>
</dbReference>
<organism evidence="2 3">
    <name type="scientific">Spinacia oleracea</name>
    <name type="common">Spinach</name>
    <dbReference type="NCBI Taxonomy" id="3562"/>
    <lineage>
        <taxon>Eukaryota</taxon>
        <taxon>Viridiplantae</taxon>
        <taxon>Streptophyta</taxon>
        <taxon>Embryophyta</taxon>
        <taxon>Tracheophyta</taxon>
        <taxon>Spermatophyta</taxon>
        <taxon>Magnoliopsida</taxon>
        <taxon>eudicotyledons</taxon>
        <taxon>Gunneridae</taxon>
        <taxon>Pentapetalae</taxon>
        <taxon>Caryophyllales</taxon>
        <taxon>Chenopodiaceae</taxon>
        <taxon>Chenopodioideae</taxon>
        <taxon>Anserineae</taxon>
        <taxon>Spinacia</taxon>
    </lineage>
</organism>
<evidence type="ECO:0000313" key="3">
    <source>
        <dbReference type="RefSeq" id="XP_056688800.1"/>
    </source>
</evidence>
<dbReference type="PANTHER" id="PTHR31900:SF31">
    <property type="entry name" value="F-BOX_LRR-REPEAT PROTEIN 13-LIKE"/>
    <property type="match status" value="1"/>
</dbReference>
<dbReference type="CDD" id="cd22160">
    <property type="entry name" value="F-box_AtFBL13-like"/>
    <property type="match status" value="1"/>
</dbReference>
<dbReference type="InterPro" id="IPR050232">
    <property type="entry name" value="FBL13/AtMIF1-like"/>
</dbReference>
<dbReference type="GeneID" id="110791562"/>
<dbReference type="RefSeq" id="XP_056688800.1">
    <property type="nucleotide sequence ID" value="XM_056832822.1"/>
</dbReference>
<dbReference type="PROSITE" id="PS50181">
    <property type="entry name" value="FBOX"/>
    <property type="match status" value="1"/>
</dbReference>
<gene>
    <name evidence="3" type="primary">LOC110791562</name>
</gene>
<proteinExistence type="predicted"/>
<dbReference type="Pfam" id="PF24758">
    <property type="entry name" value="LRR_At5g56370"/>
    <property type="match status" value="1"/>
</dbReference>
<reference evidence="3" key="2">
    <citation type="submission" date="2025-08" db="UniProtKB">
        <authorList>
            <consortium name="RefSeq"/>
        </authorList>
    </citation>
    <scope>IDENTIFICATION</scope>
    <source>
        <tissue evidence="3">Leaf</tissue>
    </source>
</reference>
<evidence type="ECO:0000313" key="2">
    <source>
        <dbReference type="Proteomes" id="UP000813463"/>
    </source>
</evidence>
<feature type="domain" description="F-box" evidence="1">
    <location>
        <begin position="23"/>
        <end position="76"/>
    </location>
</feature>
<dbReference type="InterPro" id="IPR001810">
    <property type="entry name" value="F-box_dom"/>
</dbReference>
<sequence>MAVIESTIISKKRKRFISKGNEIDRLSSLPDNILIEILSRLPIKFAVITSVLSQQWRYLWNQVTNIIFDVDHFQQLHKSDFTMIDQILPIITTPKINFNLRLQRPLNNTNFGDIIDISSYVESWVRRICDRNPEHIQVQVYGCTYWQYVPIIPLPSCILRCQSLVVLRLIQYPYRRVTRDGLDVNLPNLKILEICFHILDSKLLDLLFKSCPVLEEATLSGNFSQHGMSNLISPSLKKLELRL</sequence>
<dbReference type="SUPFAM" id="SSF81383">
    <property type="entry name" value="F-box domain"/>
    <property type="match status" value="1"/>
</dbReference>
<accession>A0ABM3QZL1</accession>
<dbReference type="InterPro" id="IPR032675">
    <property type="entry name" value="LRR_dom_sf"/>
</dbReference>
<evidence type="ECO:0000259" key="1">
    <source>
        <dbReference type="PROSITE" id="PS50181"/>
    </source>
</evidence>
<protein>
    <submittedName>
        <fullName evidence="3">F-box/LRR-repeat protein 13-like</fullName>
    </submittedName>
</protein>
<dbReference type="Gene3D" id="3.80.10.10">
    <property type="entry name" value="Ribonuclease Inhibitor"/>
    <property type="match status" value="1"/>
</dbReference>
<reference evidence="2" key="1">
    <citation type="journal article" date="2021" name="Nat. Commun.">
        <title>Genomic analyses provide insights into spinach domestication and the genetic basis of agronomic traits.</title>
        <authorList>
            <person name="Cai X."/>
            <person name="Sun X."/>
            <person name="Xu C."/>
            <person name="Sun H."/>
            <person name="Wang X."/>
            <person name="Ge C."/>
            <person name="Zhang Z."/>
            <person name="Wang Q."/>
            <person name="Fei Z."/>
            <person name="Jiao C."/>
            <person name="Wang Q."/>
        </authorList>
    </citation>
    <scope>NUCLEOTIDE SEQUENCE [LARGE SCALE GENOMIC DNA]</scope>
    <source>
        <strain evidence="2">cv. Varoflay</strain>
    </source>
</reference>
<dbReference type="Proteomes" id="UP000813463">
    <property type="component" value="Chromosome 6"/>
</dbReference>
<dbReference type="InterPro" id="IPR036047">
    <property type="entry name" value="F-box-like_dom_sf"/>
</dbReference>
<dbReference type="InterPro" id="IPR053781">
    <property type="entry name" value="F-box_AtFBL13-like"/>
</dbReference>
<dbReference type="SUPFAM" id="SSF52047">
    <property type="entry name" value="RNI-like"/>
    <property type="match status" value="1"/>
</dbReference>
<name>A0ABM3QZL1_SPIOL</name>
<dbReference type="PANTHER" id="PTHR31900">
    <property type="entry name" value="F-BOX/RNI SUPERFAMILY PROTEIN-RELATED"/>
    <property type="match status" value="1"/>
</dbReference>
<dbReference type="InterPro" id="IPR055411">
    <property type="entry name" value="LRR_FXL15/At3g58940/PEG3-like"/>
</dbReference>
<dbReference type="SMART" id="SM00256">
    <property type="entry name" value="FBOX"/>
    <property type="match status" value="1"/>
</dbReference>
<dbReference type="Pfam" id="PF00646">
    <property type="entry name" value="F-box"/>
    <property type="match status" value="1"/>
</dbReference>
<keyword evidence="2" id="KW-1185">Reference proteome</keyword>